<proteinExistence type="predicted"/>
<organism evidence="3 4">
    <name type="scientific">Lachancea nothofagi CBS 11611</name>
    <dbReference type="NCBI Taxonomy" id="1266666"/>
    <lineage>
        <taxon>Eukaryota</taxon>
        <taxon>Fungi</taxon>
        <taxon>Dikarya</taxon>
        <taxon>Ascomycota</taxon>
        <taxon>Saccharomycotina</taxon>
        <taxon>Saccharomycetes</taxon>
        <taxon>Saccharomycetales</taxon>
        <taxon>Saccharomycetaceae</taxon>
        <taxon>Lachancea</taxon>
    </lineage>
</organism>
<keyword evidence="4" id="KW-1185">Reference proteome</keyword>
<evidence type="ECO:0000256" key="1">
    <source>
        <dbReference type="SAM" id="MobiDB-lite"/>
    </source>
</evidence>
<feature type="domain" description="5'-3' DNA helicase ZGRF1-like N-terminal" evidence="2">
    <location>
        <begin position="11"/>
        <end position="100"/>
    </location>
</feature>
<protein>
    <submittedName>
        <fullName evidence="3">LANO_0D09208g1_1</fullName>
    </submittedName>
</protein>
<evidence type="ECO:0000313" key="4">
    <source>
        <dbReference type="Proteomes" id="UP000189911"/>
    </source>
</evidence>
<dbReference type="EMBL" id="LT598448">
    <property type="protein sequence ID" value="SCU90566.1"/>
    <property type="molecule type" value="Genomic_DNA"/>
</dbReference>
<gene>
    <name evidence="3" type="ORF">LANO_0D09208G</name>
</gene>
<dbReference type="InterPro" id="IPR018838">
    <property type="entry name" value="ZGRF1-like_N"/>
</dbReference>
<dbReference type="AlphaFoldDB" id="A0A1G4JJ93"/>
<evidence type="ECO:0000259" key="2">
    <source>
        <dbReference type="Pfam" id="PF10382"/>
    </source>
</evidence>
<accession>A0A1G4JJ93</accession>
<evidence type="ECO:0000313" key="3">
    <source>
        <dbReference type="EMBL" id="SCU90566.1"/>
    </source>
</evidence>
<feature type="region of interest" description="Disordered" evidence="1">
    <location>
        <begin position="174"/>
        <end position="194"/>
    </location>
</feature>
<dbReference type="Pfam" id="PF10382">
    <property type="entry name" value="ZGRF1-like_N"/>
    <property type="match status" value="1"/>
</dbReference>
<dbReference type="Proteomes" id="UP000189911">
    <property type="component" value="Chromosome D"/>
</dbReference>
<sequence length="305" mass="34518">MANRGPQISHVREYYCQYTNQLHKKQKSWHDGKLKYYQLNQKFQLYTIEGGVLLSSGFITNLQRLEYILDDSGFNKEEHKIFSQFLVIIDCLQCEYDRDVSGLANDSSTAYNLKKYSEDGAGAVGVSKVSCKVRTQKSKLPSHHDSLALVFNKPFRRPRINKGAQGRVEKIGEKEGVAEKVGQPRSSKRDPGNVSLALDMSRAAVAGRNCTQDRLRMEMTPITQQNVPREKPQAALAIASPRECDKIPRRQIIETTSARHIDKKPPTREEVVAKTMQSQATRHNDAGFRIHKKSITITHQPINLG</sequence>
<reference evidence="4" key="1">
    <citation type="submission" date="2016-03" db="EMBL/GenBank/DDBJ databases">
        <authorList>
            <person name="Devillers Hugo."/>
        </authorList>
    </citation>
    <scope>NUCLEOTIDE SEQUENCE [LARGE SCALE GENOMIC DNA]</scope>
</reference>
<name>A0A1G4JJ93_9SACH</name>
<dbReference type="OrthoDB" id="6513042at2759"/>